<name>A0A3S1DW12_9BACL</name>
<feature type="domain" description="Methyltransferase" evidence="1">
    <location>
        <begin position="40"/>
        <end position="128"/>
    </location>
</feature>
<dbReference type="InterPro" id="IPR041698">
    <property type="entry name" value="Methyltransf_25"/>
</dbReference>
<reference evidence="2 3" key="1">
    <citation type="submission" date="2018-12" db="EMBL/GenBank/DDBJ databases">
        <authorList>
            <person name="Sun L."/>
            <person name="Chen Z."/>
        </authorList>
    </citation>
    <scope>NUCLEOTIDE SEQUENCE [LARGE SCALE GENOMIC DNA]</scope>
    <source>
        <strain evidence="2 3">DSM 15890</strain>
    </source>
</reference>
<dbReference type="Gene3D" id="3.40.50.150">
    <property type="entry name" value="Vaccinia Virus protein VP39"/>
    <property type="match status" value="1"/>
</dbReference>
<sequence>MVNEYWDQRFKAEGMIWGKEPSPTAYHAIDKFKKHGVQSVLIPGGGYGRNSKAFSPHFQVEAVELSPDAIAMAREWDPDCHYIEGSALDIKIDKTYDGIYCYDLLHLFLMSDRHRLIQCCDEHLRKGGVMYFTSFSDGDPNNGIGRRLESGTYEYKEGKYAHFFSEEDLREHFSGYRIVETGTVEEVLRNQSNDSHSYLLRYILVQNK</sequence>
<dbReference type="InterPro" id="IPR029063">
    <property type="entry name" value="SAM-dependent_MTases_sf"/>
</dbReference>
<dbReference type="AlphaFoldDB" id="A0A3S1DW12"/>
<dbReference type="Pfam" id="PF13649">
    <property type="entry name" value="Methyltransf_25"/>
    <property type="match status" value="1"/>
</dbReference>
<gene>
    <name evidence="2" type="ORF">EJP82_01615</name>
</gene>
<dbReference type="SUPFAM" id="SSF53335">
    <property type="entry name" value="S-adenosyl-L-methionine-dependent methyltransferases"/>
    <property type="match status" value="1"/>
</dbReference>
<proteinExistence type="predicted"/>
<keyword evidence="2" id="KW-0489">Methyltransferase</keyword>
<dbReference type="EMBL" id="RZNY01000001">
    <property type="protein sequence ID" value="RUT48662.1"/>
    <property type="molecule type" value="Genomic_DNA"/>
</dbReference>
<dbReference type="GO" id="GO:0032259">
    <property type="term" value="P:methylation"/>
    <property type="evidence" value="ECO:0007669"/>
    <property type="project" value="UniProtKB-KW"/>
</dbReference>
<protein>
    <submittedName>
        <fullName evidence="2">Class I SAM-dependent methyltransferase</fullName>
    </submittedName>
</protein>
<dbReference type="RefSeq" id="WP_127190255.1">
    <property type="nucleotide sequence ID" value="NZ_RZNY01000001.1"/>
</dbReference>
<keyword evidence="2" id="KW-0808">Transferase</keyword>
<accession>A0A3S1DW12</accession>
<evidence type="ECO:0000259" key="1">
    <source>
        <dbReference type="Pfam" id="PF13649"/>
    </source>
</evidence>
<dbReference type="OrthoDB" id="703529at2"/>
<comment type="caution">
    <text evidence="2">The sequence shown here is derived from an EMBL/GenBank/DDBJ whole genome shotgun (WGS) entry which is preliminary data.</text>
</comment>
<evidence type="ECO:0000313" key="3">
    <source>
        <dbReference type="Proteomes" id="UP000279446"/>
    </source>
</evidence>
<evidence type="ECO:0000313" key="2">
    <source>
        <dbReference type="EMBL" id="RUT48662.1"/>
    </source>
</evidence>
<dbReference type="Proteomes" id="UP000279446">
    <property type="component" value="Unassembled WGS sequence"/>
</dbReference>
<keyword evidence="3" id="KW-1185">Reference proteome</keyword>
<dbReference type="GO" id="GO:0008168">
    <property type="term" value="F:methyltransferase activity"/>
    <property type="evidence" value="ECO:0007669"/>
    <property type="project" value="UniProtKB-KW"/>
</dbReference>
<organism evidence="2 3">
    <name type="scientific">Paenibacillus anaericanus</name>
    <dbReference type="NCBI Taxonomy" id="170367"/>
    <lineage>
        <taxon>Bacteria</taxon>
        <taxon>Bacillati</taxon>
        <taxon>Bacillota</taxon>
        <taxon>Bacilli</taxon>
        <taxon>Bacillales</taxon>
        <taxon>Paenibacillaceae</taxon>
        <taxon>Paenibacillus</taxon>
    </lineage>
</organism>
<dbReference type="CDD" id="cd02440">
    <property type="entry name" value="AdoMet_MTases"/>
    <property type="match status" value="1"/>
</dbReference>